<dbReference type="GO" id="GO:0005997">
    <property type="term" value="P:xylulose metabolic process"/>
    <property type="evidence" value="ECO:0007669"/>
    <property type="project" value="TreeGrafter"/>
</dbReference>
<comment type="caution">
    <text evidence="6">The sequence shown here is derived from an EMBL/GenBank/DDBJ whole genome shotgun (WGS) entry which is preliminary data.</text>
</comment>
<dbReference type="GO" id="GO:0006006">
    <property type="term" value="P:glucose metabolic process"/>
    <property type="evidence" value="ECO:0007669"/>
    <property type="project" value="TreeGrafter"/>
</dbReference>
<dbReference type="EC" id="1.1.1.175" evidence="4"/>
<dbReference type="InterPro" id="IPR051737">
    <property type="entry name" value="L-xylulose/Carbonyl_redctase"/>
</dbReference>
<dbReference type="PRINTS" id="PR00081">
    <property type="entry name" value="GDHRDH"/>
</dbReference>
<dbReference type="OrthoDB" id="7255009at2"/>
<evidence type="ECO:0000256" key="2">
    <source>
        <dbReference type="ARBA" id="ARBA00011881"/>
    </source>
</evidence>
<comment type="subunit">
    <text evidence="2">Homotetramer.</text>
</comment>
<organism evidence="6 7">
    <name type="scientific">Candidatus Phycosocius bacilliformis</name>
    <dbReference type="NCBI Taxonomy" id="1445552"/>
    <lineage>
        <taxon>Bacteria</taxon>
        <taxon>Pseudomonadati</taxon>
        <taxon>Pseudomonadota</taxon>
        <taxon>Alphaproteobacteria</taxon>
        <taxon>Caulobacterales</taxon>
        <taxon>Caulobacterales incertae sedis</taxon>
        <taxon>Candidatus Phycosocius</taxon>
    </lineage>
</organism>
<dbReference type="InterPro" id="IPR036291">
    <property type="entry name" value="NAD(P)-bd_dom_sf"/>
</dbReference>
<gene>
    <name evidence="6" type="primary">gno_1</name>
    <name evidence="6" type="ORF">PbB2_01614</name>
</gene>
<reference evidence="6 7" key="1">
    <citation type="journal article" date="2018" name="Genome Announc.">
        <title>Draft Genome Sequence of "Candidatus Phycosocius bacilliformis," an Alphaproteobacterial Ectosymbiont of the Hydrocarbon-Producing Green Alga Botryococcus braunii.</title>
        <authorList>
            <person name="Tanabe Y."/>
            <person name="Yamaguchi H."/>
            <person name="Watanabe M.M."/>
        </authorList>
    </citation>
    <scope>NUCLEOTIDE SEQUENCE [LARGE SCALE GENOMIC DNA]</scope>
    <source>
        <strain evidence="6 7">BOTRYCO-2</strain>
    </source>
</reference>
<dbReference type="InterPro" id="IPR002347">
    <property type="entry name" value="SDR_fam"/>
</dbReference>
<dbReference type="CDD" id="cd05233">
    <property type="entry name" value="SDR_c"/>
    <property type="match status" value="1"/>
</dbReference>
<dbReference type="GO" id="GO:0047838">
    <property type="term" value="F:D-xylose 1-dehydrogenase (NAD+) activity"/>
    <property type="evidence" value="ECO:0007669"/>
    <property type="project" value="UniProtKB-EC"/>
</dbReference>
<dbReference type="SUPFAM" id="SSF51735">
    <property type="entry name" value="NAD(P)-binding Rossmann-fold domains"/>
    <property type="match status" value="1"/>
</dbReference>
<evidence type="ECO:0000313" key="6">
    <source>
        <dbReference type="EMBL" id="GBF57943.1"/>
    </source>
</evidence>
<accession>A0A2P2EA71</accession>
<dbReference type="Pfam" id="PF13561">
    <property type="entry name" value="adh_short_C2"/>
    <property type="match status" value="1"/>
</dbReference>
<comment type="similarity">
    <text evidence="1">Belongs to the short-chain dehydrogenases/reductases (SDR) family.</text>
</comment>
<dbReference type="PROSITE" id="PS00061">
    <property type="entry name" value="ADH_SHORT"/>
    <property type="match status" value="1"/>
</dbReference>
<dbReference type="Proteomes" id="UP000245086">
    <property type="component" value="Unassembled WGS sequence"/>
</dbReference>
<dbReference type="PANTHER" id="PTHR44252">
    <property type="entry name" value="D-ERYTHRULOSE REDUCTASE"/>
    <property type="match status" value="1"/>
</dbReference>
<dbReference type="FunFam" id="3.40.50.720:FF:000084">
    <property type="entry name" value="Short-chain dehydrogenase reductase"/>
    <property type="match status" value="1"/>
</dbReference>
<dbReference type="EMBL" id="BFBR01000004">
    <property type="protein sequence ID" value="GBF57943.1"/>
    <property type="molecule type" value="Genomic_DNA"/>
</dbReference>
<dbReference type="NCBIfam" id="NF005559">
    <property type="entry name" value="PRK07231.1"/>
    <property type="match status" value="1"/>
</dbReference>
<evidence type="ECO:0000256" key="3">
    <source>
        <dbReference type="ARBA" id="ARBA00022857"/>
    </source>
</evidence>
<proteinExistence type="inferred from homology"/>
<evidence type="ECO:0000313" key="7">
    <source>
        <dbReference type="Proteomes" id="UP000245086"/>
    </source>
</evidence>
<sequence length="251" mass="26269">MGTQTKIPSWAAGLSGARAVVTGASRGLGAAIALALAEAGAHVLAVARHAEELEALAAHHTEIEPWVGDVTDADFVAELAGKDIDILVNNAGTNHPMLMEDVDTQTLDRMLNLNVRAAFLVAQAAVKSMLEHGRGGSIINVTSQMGHVGSPKRTVYCMTKHALEGLTKAMAVELAPRGIRVNSVAPTFIETPMTKPMLDDPAFMAFVTDMIPLGRLGQPEDVAAAIVYLASPAAKMVTGTSLLVDGGWTAR</sequence>
<dbReference type="AlphaFoldDB" id="A0A2P2EA71"/>
<evidence type="ECO:0000256" key="1">
    <source>
        <dbReference type="ARBA" id="ARBA00006484"/>
    </source>
</evidence>
<keyword evidence="7" id="KW-1185">Reference proteome</keyword>
<dbReference type="GO" id="GO:0050038">
    <property type="term" value="F:L-xylulose reductase (NADPH) activity"/>
    <property type="evidence" value="ECO:0007669"/>
    <property type="project" value="TreeGrafter"/>
</dbReference>
<evidence type="ECO:0000256" key="4">
    <source>
        <dbReference type="ARBA" id="ARBA00066641"/>
    </source>
</evidence>
<dbReference type="GO" id="GO:0004090">
    <property type="term" value="F:carbonyl reductase (NADPH) activity"/>
    <property type="evidence" value="ECO:0007669"/>
    <property type="project" value="TreeGrafter"/>
</dbReference>
<dbReference type="PANTHER" id="PTHR44252:SF3">
    <property type="entry name" value="D-ERYTHRULOSE REDUCTASE-RELATED"/>
    <property type="match status" value="1"/>
</dbReference>
<dbReference type="PRINTS" id="PR00080">
    <property type="entry name" value="SDRFAMILY"/>
</dbReference>
<dbReference type="InterPro" id="IPR020904">
    <property type="entry name" value="Sc_DH/Rdtase_CS"/>
</dbReference>
<keyword evidence="6" id="KW-0560">Oxidoreductase</keyword>
<name>A0A2P2EA71_9PROT</name>
<protein>
    <recommendedName>
        <fullName evidence="5">D-xylose 1-dehydrogenase</fullName>
        <ecNumber evidence="4">1.1.1.175</ecNumber>
    </recommendedName>
</protein>
<evidence type="ECO:0000256" key="5">
    <source>
        <dbReference type="ARBA" id="ARBA00069939"/>
    </source>
</evidence>
<keyword evidence="3" id="KW-0521">NADP</keyword>
<dbReference type="Gene3D" id="3.40.50.720">
    <property type="entry name" value="NAD(P)-binding Rossmann-like Domain"/>
    <property type="match status" value="1"/>
</dbReference>